<dbReference type="RefSeq" id="WP_252855036.1">
    <property type="nucleotide sequence ID" value="NZ_JAMXLR010000078.1"/>
</dbReference>
<protein>
    <submittedName>
        <fullName evidence="1">Glycosyl transferase</fullName>
    </submittedName>
</protein>
<dbReference type="EMBL" id="JAMXLR010000078">
    <property type="protein sequence ID" value="MCO6046921.1"/>
    <property type="molecule type" value="Genomic_DNA"/>
</dbReference>
<dbReference type="AlphaFoldDB" id="A0A9X2FJB2"/>
<dbReference type="SUPFAM" id="SSF53448">
    <property type="entry name" value="Nucleotide-diphospho-sugar transferases"/>
    <property type="match status" value="1"/>
</dbReference>
<evidence type="ECO:0000313" key="1">
    <source>
        <dbReference type="EMBL" id="MCO6046921.1"/>
    </source>
</evidence>
<name>A0A9X2FJB2_9BACT</name>
<dbReference type="Gene3D" id="3.90.550.10">
    <property type="entry name" value="Spore Coat Polysaccharide Biosynthesis Protein SpsA, Chain A"/>
    <property type="match status" value="1"/>
</dbReference>
<proteinExistence type="predicted"/>
<dbReference type="Proteomes" id="UP001155241">
    <property type="component" value="Unassembled WGS sequence"/>
</dbReference>
<keyword evidence="1" id="KW-0808">Transferase</keyword>
<reference evidence="1" key="1">
    <citation type="submission" date="2022-06" db="EMBL/GenBank/DDBJ databases">
        <title>Aeoliella straminimaris, a novel planctomycete from sediments.</title>
        <authorList>
            <person name="Vitorino I.R."/>
            <person name="Lage O.M."/>
        </authorList>
    </citation>
    <scope>NUCLEOTIDE SEQUENCE</scope>
    <source>
        <strain evidence="1">ICT_H6.2</strain>
    </source>
</reference>
<sequence>MPDFAQYGPITTIHELGTVDRDALEAKLSRSVRESPIGLLLPITASDMQAEPFANIIGKLTEANFIDTIVIVLNRADSVEDYRATHAITKQLGERARILWTDGPRGKQLFHELTEAGFDVSRAGKGRAVWTGFGYLLADPRLKAYVLQDCDIVNYDNDMLMRLCLPMAHPSLDFDFCKAYYARCTDRMHGRVARLLMTPITRAMISVLGSDKFLVFVRSFRYPLAGEFAVAATLARSNRIPCDWGLEVGTLAEVFRNTSPKRVCQVDLGRAYEHKHQPLSLEDRTRGLMGMASDILTSILRTLMSQGMVVTRGHLLSIRNSYLRLAQDAIRQYHADALLNNLEYDRHGEEMAIEAFAEQITAAGEMVFTDPSGASALPTWTRVVAALPEFSARLRQCADDDLAEYS</sequence>
<keyword evidence="2" id="KW-1185">Reference proteome</keyword>
<dbReference type="GO" id="GO:0016740">
    <property type="term" value="F:transferase activity"/>
    <property type="evidence" value="ECO:0007669"/>
    <property type="project" value="UniProtKB-KW"/>
</dbReference>
<organism evidence="1 2">
    <name type="scientific">Aeoliella straminimaris</name>
    <dbReference type="NCBI Taxonomy" id="2954799"/>
    <lineage>
        <taxon>Bacteria</taxon>
        <taxon>Pseudomonadati</taxon>
        <taxon>Planctomycetota</taxon>
        <taxon>Planctomycetia</taxon>
        <taxon>Pirellulales</taxon>
        <taxon>Lacipirellulaceae</taxon>
        <taxon>Aeoliella</taxon>
    </lineage>
</organism>
<dbReference type="InterPro" id="IPR029044">
    <property type="entry name" value="Nucleotide-diphossugar_trans"/>
</dbReference>
<gene>
    <name evidence="1" type="ORF">NG895_23725</name>
</gene>
<evidence type="ECO:0000313" key="2">
    <source>
        <dbReference type="Proteomes" id="UP001155241"/>
    </source>
</evidence>
<accession>A0A9X2FJB2</accession>
<comment type="caution">
    <text evidence="1">The sequence shown here is derived from an EMBL/GenBank/DDBJ whole genome shotgun (WGS) entry which is preliminary data.</text>
</comment>